<name>K9HPV7_9PROT</name>
<dbReference type="OrthoDB" id="9789433at2"/>
<protein>
    <recommendedName>
        <fullName evidence="4">Lipoprotein</fullName>
    </recommendedName>
</protein>
<dbReference type="AlphaFoldDB" id="K9HPV7"/>
<dbReference type="EMBL" id="ANHY01000008">
    <property type="protein sequence ID" value="EKV30501.1"/>
    <property type="molecule type" value="Genomic_DNA"/>
</dbReference>
<keyword evidence="3" id="KW-1185">Reference proteome</keyword>
<keyword evidence="1" id="KW-0732">Signal</keyword>
<dbReference type="PATRIC" id="fig|1238182.3.peg.2123"/>
<evidence type="ECO:0000313" key="3">
    <source>
        <dbReference type="Proteomes" id="UP000009881"/>
    </source>
</evidence>
<reference evidence="2 3" key="1">
    <citation type="journal article" date="2013" name="Genome Announc.">
        <title>Draft Genome Sequence of an Alphaproteobacterium, Caenispirillum salinarum AK4(T), Isolated from a Solar Saltern.</title>
        <authorList>
            <person name="Khatri I."/>
            <person name="Singh A."/>
            <person name="Korpole S."/>
            <person name="Pinnaka A.K."/>
            <person name="Subramanian S."/>
        </authorList>
    </citation>
    <scope>NUCLEOTIDE SEQUENCE [LARGE SCALE GENOMIC DNA]</scope>
    <source>
        <strain evidence="2 3">AK4</strain>
    </source>
</reference>
<feature type="signal peptide" evidence="1">
    <location>
        <begin position="1"/>
        <end position="22"/>
    </location>
</feature>
<accession>K9HPV7</accession>
<dbReference type="STRING" id="1238182.C882_4460"/>
<organism evidence="2 3">
    <name type="scientific">Caenispirillum salinarum AK4</name>
    <dbReference type="NCBI Taxonomy" id="1238182"/>
    <lineage>
        <taxon>Bacteria</taxon>
        <taxon>Pseudomonadati</taxon>
        <taxon>Pseudomonadota</taxon>
        <taxon>Alphaproteobacteria</taxon>
        <taxon>Rhodospirillales</taxon>
        <taxon>Novispirillaceae</taxon>
        <taxon>Caenispirillum</taxon>
    </lineage>
</organism>
<dbReference type="RefSeq" id="WP_009540568.1">
    <property type="nucleotide sequence ID" value="NZ_ANHY01000008.1"/>
</dbReference>
<feature type="chain" id="PRO_5003930163" description="Lipoprotein" evidence="1">
    <location>
        <begin position="23"/>
        <end position="182"/>
    </location>
</feature>
<evidence type="ECO:0008006" key="4">
    <source>
        <dbReference type="Google" id="ProtNLM"/>
    </source>
</evidence>
<dbReference type="Proteomes" id="UP000009881">
    <property type="component" value="Unassembled WGS sequence"/>
</dbReference>
<dbReference type="eggNOG" id="ENOG5031ITJ">
    <property type="taxonomic scope" value="Bacteria"/>
</dbReference>
<evidence type="ECO:0000256" key="1">
    <source>
        <dbReference type="SAM" id="SignalP"/>
    </source>
</evidence>
<dbReference type="PROSITE" id="PS51257">
    <property type="entry name" value="PROKAR_LIPOPROTEIN"/>
    <property type="match status" value="1"/>
</dbReference>
<sequence>MKPTFRKLPVLAAMVAASTMLAACQQSIPKEALDLKQVTVEKRQRQTRHFDTLEEEKLLSASAAVLQDLGFSLDESETDLGVIVGSKDRDATEAGQVVGAVVVAVLFGVATPIDDRQKIRVSLVTRPLPGDGERTAVRVTFQRIVWNTQNVVSRAEPLDDPELYQEFFDRLSQSVFLEAHEV</sequence>
<evidence type="ECO:0000313" key="2">
    <source>
        <dbReference type="EMBL" id="EKV30501.1"/>
    </source>
</evidence>
<gene>
    <name evidence="2" type="ORF">C882_4460</name>
</gene>
<comment type="caution">
    <text evidence="2">The sequence shown here is derived from an EMBL/GenBank/DDBJ whole genome shotgun (WGS) entry which is preliminary data.</text>
</comment>
<proteinExistence type="predicted"/>